<feature type="transmembrane region" description="Helical" evidence="1">
    <location>
        <begin position="326"/>
        <end position="344"/>
    </location>
</feature>
<feature type="domain" description="Peptidase M28" evidence="2">
    <location>
        <begin position="104"/>
        <end position="291"/>
    </location>
</feature>
<feature type="transmembrane region" description="Helical" evidence="1">
    <location>
        <begin position="395"/>
        <end position="412"/>
    </location>
</feature>
<feature type="transmembrane region" description="Helical" evidence="1">
    <location>
        <begin position="501"/>
        <end position="518"/>
    </location>
</feature>
<evidence type="ECO:0000313" key="4">
    <source>
        <dbReference type="Proteomes" id="UP000677126"/>
    </source>
</evidence>
<gene>
    <name evidence="3" type="ORF">HT578_00925</name>
</gene>
<accession>A0ABX8ECX4</accession>
<dbReference type="SUPFAM" id="SSF53187">
    <property type="entry name" value="Zn-dependent exopeptidases"/>
    <property type="match status" value="1"/>
</dbReference>
<dbReference type="PANTHER" id="PTHR12147">
    <property type="entry name" value="METALLOPEPTIDASE M28 FAMILY MEMBER"/>
    <property type="match status" value="1"/>
</dbReference>
<proteinExistence type="predicted"/>
<name>A0ABX8ECX4_9SPHN</name>
<organism evidence="3 4">
    <name type="scientific">Novosphingobium decolorationis</name>
    <dbReference type="NCBI Taxonomy" id="2698673"/>
    <lineage>
        <taxon>Bacteria</taxon>
        <taxon>Pseudomonadati</taxon>
        <taxon>Pseudomonadota</taxon>
        <taxon>Alphaproteobacteria</taxon>
        <taxon>Sphingomonadales</taxon>
        <taxon>Sphingomonadaceae</taxon>
        <taxon>Novosphingobium</taxon>
    </lineage>
</organism>
<evidence type="ECO:0000256" key="1">
    <source>
        <dbReference type="SAM" id="Phobius"/>
    </source>
</evidence>
<sequence>MLCCAVLCALVLAIVGTTPPFPRGQDTPAEAFSAERAMVHVKRIARRPHPSGSAEIAQVRAWLSAQLREQGLVVREQAGAFDDPGRQHLNARAGLERADIPLVNVIAQLPGRDPSLPGVALMAHYDSVEGSPGAADDGAGVATILETVRALKAGPAPARSLYVLLTDGEEAGLRGARMFFEAAPEAERIGAIINLEARGGGGVARMFQTSRDNGEVARLWAKAAPHPGGDSLSTFIYAFLPNDTDLTVALERDYAAWNFAFIGRPELYHSPQATPANLDRGALQQMGEQTLGLTRALLGAEPLPQPAPGRVFFDVFGLFVLDYAPVWGWLMLALAVAGGGLALAGRAEGRAALGGLVRMLVLLVGSALVFTGLNMLSVSGEGANYYDRLAAIPRLQAMVALAAVALAVATFGRKPRGVSGDVGAMVPILLLGCAAQALAPVAAYPLTIPLMLTGLAAGLRRFVPAGLALVVDGVVAAVSLGYSLTLGFLLMQGVGPDMPGAVALPLGVAVMTLLPLRPNPLSRGSLAICVTCLLTAALAVAAWVRFDEMAATIATYS</sequence>
<keyword evidence="1" id="KW-0812">Transmembrane</keyword>
<dbReference type="Proteomes" id="UP000677126">
    <property type="component" value="Chromosome"/>
</dbReference>
<dbReference type="EMBL" id="CP054856">
    <property type="protein sequence ID" value="QVM85946.1"/>
    <property type="molecule type" value="Genomic_DNA"/>
</dbReference>
<feature type="transmembrane region" description="Helical" evidence="1">
    <location>
        <begin position="524"/>
        <end position="544"/>
    </location>
</feature>
<keyword evidence="4" id="KW-1185">Reference proteome</keyword>
<feature type="transmembrane region" description="Helical" evidence="1">
    <location>
        <begin position="424"/>
        <end position="446"/>
    </location>
</feature>
<dbReference type="InterPro" id="IPR045175">
    <property type="entry name" value="M28_fam"/>
</dbReference>
<evidence type="ECO:0000313" key="3">
    <source>
        <dbReference type="EMBL" id="QVM85946.1"/>
    </source>
</evidence>
<feature type="transmembrane region" description="Helical" evidence="1">
    <location>
        <begin position="466"/>
        <end position="489"/>
    </location>
</feature>
<protein>
    <submittedName>
        <fullName evidence="3">M20/M25/M40 family metallo-hydrolase</fullName>
    </submittedName>
</protein>
<dbReference type="Gene3D" id="3.40.630.10">
    <property type="entry name" value="Zn peptidases"/>
    <property type="match status" value="1"/>
</dbReference>
<reference evidence="3 4" key="1">
    <citation type="journal article" date="2021" name="Int. J. Syst. Evol. Microbiol.">
        <title>Novosphingobium decolorationis sp. nov., an aniline blue-decolourizing bacterium isolated from East Pacific sediment.</title>
        <authorList>
            <person name="Chen X."/>
            <person name="Dong B."/>
            <person name="Chen T."/>
            <person name="Ren N."/>
            <person name="Wang J."/>
            <person name="Xu Y."/>
            <person name="Yang J."/>
            <person name="Zhu S."/>
            <person name="Chen J."/>
        </authorList>
    </citation>
    <scope>NUCLEOTIDE SEQUENCE [LARGE SCALE GENOMIC DNA]</scope>
    <source>
        <strain evidence="3 4">502str22</strain>
    </source>
</reference>
<evidence type="ECO:0000259" key="2">
    <source>
        <dbReference type="Pfam" id="PF04389"/>
    </source>
</evidence>
<dbReference type="PANTHER" id="PTHR12147:SF26">
    <property type="entry name" value="PEPTIDASE M28 DOMAIN-CONTAINING PROTEIN"/>
    <property type="match status" value="1"/>
</dbReference>
<feature type="transmembrane region" description="Helical" evidence="1">
    <location>
        <begin position="356"/>
        <end position="375"/>
    </location>
</feature>
<keyword evidence="1" id="KW-0472">Membrane</keyword>
<keyword evidence="1" id="KW-1133">Transmembrane helix</keyword>
<dbReference type="Pfam" id="PF04389">
    <property type="entry name" value="Peptidase_M28"/>
    <property type="match status" value="1"/>
</dbReference>
<dbReference type="InterPro" id="IPR007484">
    <property type="entry name" value="Peptidase_M28"/>
</dbReference>